<protein>
    <submittedName>
        <fullName evidence="6">LysR family transcriptional regulator</fullName>
    </submittedName>
</protein>
<reference evidence="6" key="1">
    <citation type="submission" date="2023-01" db="EMBL/GenBank/DDBJ databases">
        <title>Human gut microbiome strain richness.</title>
        <authorList>
            <person name="Chen-Liaw A."/>
        </authorList>
    </citation>
    <scope>NUCLEOTIDE SEQUENCE</scope>
    <source>
        <strain evidence="6">RTP21484st1_H11_RTP21484_190118</strain>
    </source>
</reference>
<organism evidence="6 7">
    <name type="scientific">Mediterraneibacter gnavus</name>
    <name type="common">Ruminococcus gnavus</name>
    <dbReference type="NCBI Taxonomy" id="33038"/>
    <lineage>
        <taxon>Bacteria</taxon>
        <taxon>Bacillati</taxon>
        <taxon>Bacillota</taxon>
        <taxon>Clostridia</taxon>
        <taxon>Lachnospirales</taxon>
        <taxon>Lachnospiraceae</taxon>
        <taxon>Mediterraneibacter</taxon>
    </lineage>
</organism>
<dbReference type="PROSITE" id="PS50931">
    <property type="entry name" value="HTH_LYSR"/>
    <property type="match status" value="1"/>
</dbReference>
<proteinExistence type="inferred from homology"/>
<dbReference type="InterPro" id="IPR000847">
    <property type="entry name" value="LysR_HTH_N"/>
</dbReference>
<evidence type="ECO:0000313" key="6">
    <source>
        <dbReference type="EMBL" id="MDB8687389.1"/>
    </source>
</evidence>
<dbReference type="Pfam" id="PF00126">
    <property type="entry name" value="HTH_1"/>
    <property type="match status" value="1"/>
</dbReference>
<feature type="domain" description="HTH lysR-type" evidence="5">
    <location>
        <begin position="1"/>
        <end position="58"/>
    </location>
</feature>
<comment type="similarity">
    <text evidence="1">Belongs to the LysR transcriptional regulatory family.</text>
</comment>
<keyword evidence="2" id="KW-0805">Transcription regulation</keyword>
<dbReference type="PANTHER" id="PTHR30126">
    <property type="entry name" value="HTH-TYPE TRANSCRIPTIONAL REGULATOR"/>
    <property type="match status" value="1"/>
</dbReference>
<comment type="caution">
    <text evidence="6">The sequence shown here is derived from an EMBL/GenBank/DDBJ whole genome shotgun (WGS) entry which is preliminary data.</text>
</comment>
<dbReference type="RefSeq" id="WP_272107963.1">
    <property type="nucleotide sequence ID" value="NZ_DAWDPA010000009.1"/>
</dbReference>
<evidence type="ECO:0000256" key="4">
    <source>
        <dbReference type="ARBA" id="ARBA00023163"/>
    </source>
</evidence>
<name>A0AAW6DER7_MEDGN</name>
<dbReference type="GO" id="GO:0003700">
    <property type="term" value="F:DNA-binding transcription factor activity"/>
    <property type="evidence" value="ECO:0007669"/>
    <property type="project" value="InterPro"/>
</dbReference>
<evidence type="ECO:0000256" key="1">
    <source>
        <dbReference type="ARBA" id="ARBA00009437"/>
    </source>
</evidence>
<dbReference type="PRINTS" id="PR00039">
    <property type="entry name" value="HTHLYSR"/>
</dbReference>
<dbReference type="AlphaFoldDB" id="A0AAW6DER7"/>
<dbReference type="FunFam" id="1.10.10.10:FF:000001">
    <property type="entry name" value="LysR family transcriptional regulator"/>
    <property type="match status" value="1"/>
</dbReference>
<dbReference type="InterPro" id="IPR036390">
    <property type="entry name" value="WH_DNA-bd_sf"/>
</dbReference>
<dbReference type="EMBL" id="JAQMLA010000036">
    <property type="protein sequence ID" value="MDB8687389.1"/>
    <property type="molecule type" value="Genomic_DNA"/>
</dbReference>
<dbReference type="GO" id="GO:0000976">
    <property type="term" value="F:transcription cis-regulatory region binding"/>
    <property type="evidence" value="ECO:0007669"/>
    <property type="project" value="TreeGrafter"/>
</dbReference>
<evidence type="ECO:0000256" key="2">
    <source>
        <dbReference type="ARBA" id="ARBA00023015"/>
    </source>
</evidence>
<dbReference type="Proteomes" id="UP001212160">
    <property type="component" value="Unassembled WGS sequence"/>
</dbReference>
<sequence>MNLYQLRYFSLLAKTGHFRKTAEQLCITQPSLSHSISLLEQELGGTLFEKQGRRSVLTPKGSQFLKYVEKSLDVLDEEILNMRHIAMGAGVIELGFLRTLGVGFLPEMAHRFLEEQKEKTIQFKFHTGITASLLEGLKVEKE</sequence>
<keyword evidence="3" id="KW-0238">DNA-binding</keyword>
<evidence type="ECO:0000259" key="5">
    <source>
        <dbReference type="PROSITE" id="PS50931"/>
    </source>
</evidence>
<dbReference type="InterPro" id="IPR036388">
    <property type="entry name" value="WH-like_DNA-bd_sf"/>
</dbReference>
<dbReference type="SUPFAM" id="SSF46785">
    <property type="entry name" value="Winged helix' DNA-binding domain"/>
    <property type="match status" value="1"/>
</dbReference>
<dbReference type="PANTHER" id="PTHR30126:SF39">
    <property type="entry name" value="HTH-TYPE TRANSCRIPTIONAL REGULATOR CYSL"/>
    <property type="match status" value="1"/>
</dbReference>
<dbReference type="Gene3D" id="1.10.10.10">
    <property type="entry name" value="Winged helix-like DNA-binding domain superfamily/Winged helix DNA-binding domain"/>
    <property type="match status" value="1"/>
</dbReference>
<evidence type="ECO:0000313" key="7">
    <source>
        <dbReference type="Proteomes" id="UP001212160"/>
    </source>
</evidence>
<evidence type="ECO:0000256" key="3">
    <source>
        <dbReference type="ARBA" id="ARBA00023125"/>
    </source>
</evidence>
<keyword evidence="4" id="KW-0804">Transcription</keyword>
<gene>
    <name evidence="6" type="ORF">PNW85_12025</name>
</gene>
<accession>A0AAW6DER7</accession>